<organism evidence="4 5">
    <name type="scientific">Fibroporia radiculosa</name>
    <dbReference type="NCBI Taxonomy" id="599839"/>
    <lineage>
        <taxon>Eukaryota</taxon>
        <taxon>Fungi</taxon>
        <taxon>Dikarya</taxon>
        <taxon>Basidiomycota</taxon>
        <taxon>Agaricomycotina</taxon>
        <taxon>Agaricomycetes</taxon>
        <taxon>Polyporales</taxon>
        <taxon>Fibroporiaceae</taxon>
        <taxon>Fibroporia</taxon>
    </lineage>
</organism>
<evidence type="ECO:0000259" key="2">
    <source>
        <dbReference type="PROSITE" id="PS50090"/>
    </source>
</evidence>
<dbReference type="InterPro" id="IPR017930">
    <property type="entry name" value="Myb_dom"/>
</dbReference>
<dbReference type="RefSeq" id="XP_012183736.1">
    <property type="nucleotide sequence ID" value="XM_012328346.1"/>
</dbReference>
<dbReference type="AlphaFoldDB" id="J4GC31"/>
<feature type="compositionally biased region" description="Basic and acidic residues" evidence="1">
    <location>
        <begin position="211"/>
        <end position="230"/>
    </location>
</feature>
<dbReference type="PANTHER" id="PTHR22929">
    <property type="entry name" value="RNA POLYMERASE III TRANSCRIPTION INITIATION FACTOR B"/>
    <property type="match status" value="1"/>
</dbReference>
<feature type="compositionally biased region" description="Low complexity" evidence="1">
    <location>
        <begin position="360"/>
        <end position="370"/>
    </location>
</feature>
<feature type="compositionally biased region" description="Polar residues" evidence="1">
    <location>
        <begin position="25"/>
        <end position="44"/>
    </location>
</feature>
<protein>
    <submittedName>
        <fullName evidence="4">Uncharacterized protein</fullName>
    </submittedName>
</protein>
<feature type="region of interest" description="Disordered" evidence="1">
    <location>
        <begin position="1"/>
        <end position="67"/>
    </location>
</feature>
<dbReference type="Pfam" id="PF15963">
    <property type="entry name" value="Myb_DNA-bind_7"/>
    <property type="match status" value="1"/>
</dbReference>
<dbReference type="InterPro" id="IPR001005">
    <property type="entry name" value="SANT/Myb"/>
</dbReference>
<feature type="region of interest" description="Disordered" evidence="1">
    <location>
        <begin position="203"/>
        <end position="295"/>
    </location>
</feature>
<dbReference type="STRING" id="599839.J4GC31"/>
<feature type="region of interest" description="Disordered" evidence="1">
    <location>
        <begin position="345"/>
        <end position="407"/>
    </location>
</feature>
<reference evidence="4 5" key="1">
    <citation type="journal article" date="2012" name="Appl. Environ. Microbiol.">
        <title>Short-read sequencing for genomic analysis of the brown rot fungus Fibroporia radiculosa.</title>
        <authorList>
            <person name="Tang J.D."/>
            <person name="Perkins A.D."/>
            <person name="Sonstegard T.S."/>
            <person name="Schroeder S.G."/>
            <person name="Burgess S.C."/>
            <person name="Diehl S.V."/>
        </authorList>
    </citation>
    <scope>NUCLEOTIDE SEQUENCE [LARGE SCALE GENOMIC DNA]</scope>
    <source>
        <strain evidence="4 5">TFFH 294</strain>
    </source>
</reference>
<feature type="region of interest" description="Disordered" evidence="1">
    <location>
        <begin position="81"/>
        <end position="102"/>
    </location>
</feature>
<dbReference type="CDD" id="cd00167">
    <property type="entry name" value="SANT"/>
    <property type="match status" value="1"/>
</dbReference>
<dbReference type="OrthoDB" id="272624at2759"/>
<proteinExistence type="predicted"/>
<dbReference type="InterPro" id="IPR009057">
    <property type="entry name" value="Homeodomain-like_sf"/>
</dbReference>
<evidence type="ECO:0000313" key="4">
    <source>
        <dbReference type="EMBL" id="CCM04453.1"/>
    </source>
</evidence>
<feature type="domain" description="HTH myb-type" evidence="3">
    <location>
        <begin position="466"/>
        <end position="520"/>
    </location>
</feature>
<dbReference type="SUPFAM" id="SSF46689">
    <property type="entry name" value="Homeodomain-like"/>
    <property type="match status" value="1"/>
</dbReference>
<accession>J4GC31</accession>
<dbReference type="GeneID" id="24099364"/>
<dbReference type="HOGENOM" id="CLU_029054_1_0_1"/>
<feature type="compositionally biased region" description="Polar residues" evidence="1">
    <location>
        <begin position="375"/>
        <end position="398"/>
    </location>
</feature>
<dbReference type="Proteomes" id="UP000006352">
    <property type="component" value="Unassembled WGS sequence"/>
</dbReference>
<evidence type="ECO:0000313" key="5">
    <source>
        <dbReference type="Proteomes" id="UP000006352"/>
    </source>
</evidence>
<sequence>MSTRVQKGSTVFRPVARPRVRPGSESRQTSVVPDTQNARGSSAASHKERVLIDADSSSMPPPLAVPSRPVPVAEARYVPLHTPASSSSGQKSLPHVHISDDTEKRPQPLLMQTQLSSDDIPLRQVTPNTGNLITPLSRDRPVPVLIGHSRSAPVLVSQTPAVEPHHIAHTLPIQQVLIPPDTYVQHQCVDGSQLAVENPAAGLFSSKPTHTRRESALNKGKTITELHDSGDDSEQIELPTKRRRKKSSSQREEMSEAAPKRRKNKDSTTPRRSRTRTPSTPPFDSNADPGEELDPTVTTMSALCDDTGQGRISSKAAQIMTNHAAWQVANKEKRARLRAIMEAKKYGRDAENENQPPDRSSQAAAEATEGGSSGDVASTNTGAPTAEPSSANGHSPNETRAGDDFDYTEDLSTSRYNVQVRIGASGETIIDEQSLFVNRDEEDDTANYTHVEESDTTKFVNSLTYSKKPRGSRWSAEETELFYDALSQFGENYELISFVLPGRDRKACKNKFKAEDKKNSSRITYCLNHHIETLSRMTGKDFSGPTPIIRAPTPLRSTQLDAKLQSQEQSVAPVSADEEVLGTVDDVEKDVYAFEEMDDAG</sequence>
<dbReference type="PROSITE" id="PS51294">
    <property type="entry name" value="HTH_MYB"/>
    <property type="match status" value="1"/>
</dbReference>
<dbReference type="GO" id="GO:0070898">
    <property type="term" value="P:RNA polymerase III preinitiation complex assembly"/>
    <property type="evidence" value="ECO:0007669"/>
    <property type="project" value="TreeGrafter"/>
</dbReference>
<dbReference type="SMART" id="SM00717">
    <property type="entry name" value="SANT"/>
    <property type="match status" value="1"/>
</dbReference>
<dbReference type="InParanoid" id="J4GC31"/>
<gene>
    <name evidence="4" type="ORF">FIBRA_06633</name>
</gene>
<dbReference type="PROSITE" id="PS50090">
    <property type="entry name" value="MYB_LIKE"/>
    <property type="match status" value="1"/>
</dbReference>
<feature type="domain" description="Myb-like" evidence="2">
    <location>
        <begin position="466"/>
        <end position="513"/>
    </location>
</feature>
<dbReference type="InterPro" id="IPR039467">
    <property type="entry name" value="TFIIIB_B''_Myb"/>
</dbReference>
<keyword evidence="5" id="KW-1185">Reference proteome</keyword>
<evidence type="ECO:0000256" key="1">
    <source>
        <dbReference type="SAM" id="MobiDB-lite"/>
    </source>
</evidence>
<dbReference type="PANTHER" id="PTHR22929:SF0">
    <property type="entry name" value="TRANSCRIPTION FACTOR TFIIIB COMPONENT B'' HOMOLOG"/>
    <property type="match status" value="1"/>
</dbReference>
<name>J4GC31_9APHY</name>
<dbReference type="GO" id="GO:0000126">
    <property type="term" value="C:transcription factor TFIIIB complex"/>
    <property type="evidence" value="ECO:0007669"/>
    <property type="project" value="TreeGrafter"/>
</dbReference>
<dbReference type="GO" id="GO:0001156">
    <property type="term" value="F:TFIIIC-class transcription factor complex binding"/>
    <property type="evidence" value="ECO:0007669"/>
    <property type="project" value="TreeGrafter"/>
</dbReference>
<dbReference type="EMBL" id="HE797157">
    <property type="protein sequence ID" value="CCM04453.1"/>
    <property type="molecule type" value="Genomic_DNA"/>
</dbReference>
<dbReference type="Gene3D" id="1.10.10.60">
    <property type="entry name" value="Homeodomain-like"/>
    <property type="match status" value="1"/>
</dbReference>
<evidence type="ECO:0000259" key="3">
    <source>
        <dbReference type="PROSITE" id="PS51294"/>
    </source>
</evidence>